<keyword evidence="2" id="KW-0732">Signal</keyword>
<sequence>MIAKILWLFVILVTLCVVIEASVLNELKIRQDYEKLKIRRRVNRETEDIKEPETTTEQTPKLHRVTLTRTQPVRFQHYQTEDENTKQRNVRDVNEYKTTKNNQKQLKLNRTNYKNRKTKDRLYESSNGKYAEKEKSRSWGHIDGTKYRIKRNAISENLTNEKADYYAQRKAVMDRFHARQKEIAEKYAKKTATTTPRYINDSGMTTESPTVRNETNNVDEQKITINNIDNNATVNILKFIEHGVDTKKNKHNAPWFNTKETNSLNIGKKKKDYYDSNAYGQKSIKKAKPTLKTNNDVRLKQLGSAEHENMYERNIITRGSSNSVSPNDNKNLLNVYSKSGKCGKLVYQHNFIIGVHNSSQADADILTSIEGSFCITCVEIERRKKTKATIELNATRREDGTFSEMKLHIKGFENEEILIVVKVFAVEKVDDRCDHYY</sequence>
<dbReference type="Proteomes" id="UP000694925">
    <property type="component" value="Unplaced"/>
</dbReference>
<dbReference type="RefSeq" id="XP_017875200.1">
    <property type="nucleotide sequence ID" value="XM_018019711.2"/>
</dbReference>
<gene>
    <name evidence="4" type="primary">LOC108622058</name>
</gene>
<feature type="compositionally biased region" description="Polar residues" evidence="1">
    <location>
        <begin position="99"/>
        <end position="108"/>
    </location>
</feature>
<protein>
    <submittedName>
        <fullName evidence="4">Uncharacterized protein LOC108622058</fullName>
    </submittedName>
</protein>
<evidence type="ECO:0000256" key="2">
    <source>
        <dbReference type="SAM" id="SignalP"/>
    </source>
</evidence>
<feature type="signal peptide" evidence="2">
    <location>
        <begin position="1"/>
        <end position="21"/>
    </location>
</feature>
<dbReference type="GeneID" id="108622058"/>
<feature type="region of interest" description="Disordered" evidence="1">
    <location>
        <begin position="78"/>
        <end position="108"/>
    </location>
</feature>
<evidence type="ECO:0000313" key="4">
    <source>
        <dbReference type="RefSeq" id="XP_017875200.1"/>
    </source>
</evidence>
<feature type="chain" id="PRO_5042592378" evidence="2">
    <location>
        <begin position="22"/>
        <end position="437"/>
    </location>
</feature>
<organism evidence="3 4">
    <name type="scientific">Ceratina calcarata</name>
    <dbReference type="NCBI Taxonomy" id="156304"/>
    <lineage>
        <taxon>Eukaryota</taxon>
        <taxon>Metazoa</taxon>
        <taxon>Ecdysozoa</taxon>
        <taxon>Arthropoda</taxon>
        <taxon>Hexapoda</taxon>
        <taxon>Insecta</taxon>
        <taxon>Pterygota</taxon>
        <taxon>Neoptera</taxon>
        <taxon>Endopterygota</taxon>
        <taxon>Hymenoptera</taxon>
        <taxon>Apocrita</taxon>
        <taxon>Aculeata</taxon>
        <taxon>Apoidea</taxon>
        <taxon>Anthophila</taxon>
        <taxon>Apidae</taxon>
        <taxon>Ceratina</taxon>
        <taxon>Zadontomerus</taxon>
    </lineage>
</organism>
<reference evidence="4" key="1">
    <citation type="submission" date="2025-08" db="UniProtKB">
        <authorList>
            <consortium name="RefSeq"/>
        </authorList>
    </citation>
    <scope>IDENTIFICATION</scope>
    <source>
        <tissue evidence="4">Whole body</tissue>
    </source>
</reference>
<dbReference type="AlphaFoldDB" id="A0AAJ7IRC4"/>
<evidence type="ECO:0000256" key="1">
    <source>
        <dbReference type="SAM" id="MobiDB-lite"/>
    </source>
</evidence>
<feature type="compositionally biased region" description="Basic and acidic residues" evidence="1">
    <location>
        <begin position="79"/>
        <end position="98"/>
    </location>
</feature>
<keyword evidence="3" id="KW-1185">Reference proteome</keyword>
<proteinExistence type="predicted"/>
<accession>A0AAJ7IRC4</accession>
<evidence type="ECO:0000313" key="3">
    <source>
        <dbReference type="Proteomes" id="UP000694925"/>
    </source>
</evidence>
<dbReference type="KEGG" id="ccal:108622058"/>
<name>A0AAJ7IRC4_9HYME</name>